<dbReference type="PANTHER" id="PTHR43689">
    <property type="entry name" value="HYDROLASE"/>
    <property type="match status" value="1"/>
</dbReference>
<gene>
    <name evidence="2" type="ORF">SAMN04488539_2153</name>
</gene>
<keyword evidence="3" id="KW-1185">Reference proteome</keyword>
<dbReference type="OrthoDB" id="5431692at2"/>
<dbReference type="Gene3D" id="3.40.50.1820">
    <property type="entry name" value="alpha/beta hydrolase"/>
    <property type="match status" value="1"/>
</dbReference>
<dbReference type="STRING" id="1203190.GCA_000312345_00777"/>
<dbReference type="Pfam" id="PF12697">
    <property type="entry name" value="Abhydrolase_6"/>
    <property type="match status" value="1"/>
</dbReference>
<reference evidence="2 3" key="1">
    <citation type="submission" date="2016-10" db="EMBL/GenBank/DDBJ databases">
        <authorList>
            <person name="de Groot N.N."/>
        </authorList>
    </citation>
    <scope>NUCLEOTIDE SEQUENCE [LARGE SCALE GENOMIC DNA]</scope>
    <source>
        <strain evidence="2 3">DSM 45434</strain>
    </source>
</reference>
<name>A0A1H1U651_9CORY</name>
<dbReference type="SUPFAM" id="SSF53474">
    <property type="entry name" value="alpha/beta-Hydrolases"/>
    <property type="match status" value="1"/>
</dbReference>
<accession>A0A1H1U651</accession>
<protein>
    <submittedName>
        <fullName evidence="2">Pimeloyl-ACP methyl ester carboxylesterase</fullName>
    </submittedName>
</protein>
<dbReference type="InterPro" id="IPR000073">
    <property type="entry name" value="AB_hydrolase_1"/>
</dbReference>
<organism evidence="2 3">
    <name type="scientific">Corynebacterium timonense</name>
    <dbReference type="NCBI Taxonomy" id="441500"/>
    <lineage>
        <taxon>Bacteria</taxon>
        <taxon>Bacillati</taxon>
        <taxon>Actinomycetota</taxon>
        <taxon>Actinomycetes</taxon>
        <taxon>Mycobacteriales</taxon>
        <taxon>Corynebacteriaceae</taxon>
        <taxon>Corynebacterium</taxon>
    </lineage>
</organism>
<dbReference type="AlphaFoldDB" id="A0A1H1U651"/>
<dbReference type="InterPro" id="IPR029058">
    <property type="entry name" value="AB_hydrolase_fold"/>
</dbReference>
<proteinExistence type="predicted"/>
<feature type="domain" description="AB hydrolase-1" evidence="1">
    <location>
        <begin position="51"/>
        <end position="270"/>
    </location>
</feature>
<dbReference type="RefSeq" id="WP_081582865.1">
    <property type="nucleotide sequence ID" value="NZ_LT629765.1"/>
</dbReference>
<evidence type="ECO:0000313" key="2">
    <source>
        <dbReference type="EMBL" id="SDS67811.1"/>
    </source>
</evidence>
<evidence type="ECO:0000259" key="1">
    <source>
        <dbReference type="Pfam" id="PF12697"/>
    </source>
</evidence>
<sequence length="293" mass="31297">MTPRLDPTAPASPLPGAFVTVTGRSVHVLTHLEPGGSTPKVVFESALGCPCTEWVTVQRILAGNGVSSLAYDRPGVGWSPPARGPLNSEAQAALLSELIGSVTTAPVVLVAHSVGGLLALSFAGRFPKQIAGVVFIDCTHPEQHLRSSRQREALRNLRHQLRRAHRHPRPDIAGTDVEMLPPPYDELTYRMATSPRGMRAALAEVDQSTRAWAPDAANHRLDGTPLTVLTAGSVAYDDPSHRVLQRELAALSAVGRHHIVPEATHQGIVMNPFHAGKTAGAILSMVPQQKETS</sequence>
<dbReference type="Proteomes" id="UP000182237">
    <property type="component" value="Chromosome I"/>
</dbReference>
<dbReference type="PANTHER" id="PTHR43689:SF8">
    <property type="entry name" value="ALPHA_BETA-HYDROLASES SUPERFAMILY PROTEIN"/>
    <property type="match status" value="1"/>
</dbReference>
<dbReference type="GO" id="GO:0003824">
    <property type="term" value="F:catalytic activity"/>
    <property type="evidence" value="ECO:0007669"/>
    <property type="project" value="UniProtKB-ARBA"/>
</dbReference>
<dbReference type="EMBL" id="LT629765">
    <property type="protein sequence ID" value="SDS67811.1"/>
    <property type="molecule type" value="Genomic_DNA"/>
</dbReference>
<evidence type="ECO:0000313" key="3">
    <source>
        <dbReference type="Proteomes" id="UP000182237"/>
    </source>
</evidence>